<reference evidence="3" key="3">
    <citation type="journal article" date="2010" name="Genome Res.">
        <title>Population genomic sequencing of Coccidioides fungi reveals recent hybridization and transposon control.</title>
        <authorList>
            <person name="Neafsey D.E."/>
            <person name="Barker B.M."/>
            <person name="Sharpton T.J."/>
            <person name="Stajich J.E."/>
            <person name="Park D.J."/>
            <person name="Whiston E."/>
            <person name="Hung C.-Y."/>
            <person name="McMahan C."/>
            <person name="White J."/>
            <person name="Sykes S."/>
            <person name="Heiman D."/>
            <person name="Young S."/>
            <person name="Zeng Q."/>
            <person name="Abouelleil A."/>
            <person name="Aftuck L."/>
            <person name="Bessette D."/>
            <person name="Brown A."/>
            <person name="FitzGerald M."/>
            <person name="Lui A."/>
            <person name="Macdonald J.P."/>
            <person name="Priest M."/>
            <person name="Orbach M.J."/>
            <person name="Galgiani J.N."/>
            <person name="Kirkland T.N."/>
            <person name="Cole G.T."/>
            <person name="Birren B.W."/>
            <person name="Henn M.R."/>
            <person name="Taylor J.W."/>
            <person name="Rounsley S.D."/>
        </authorList>
    </citation>
    <scope>NUCLEOTIDE SEQUENCE [LARGE SCALE GENOMIC DNA]</scope>
    <source>
        <strain evidence="3">RMSCC 3488</strain>
    </source>
</reference>
<dbReference type="Proteomes" id="UP000054567">
    <property type="component" value="Unassembled WGS sequence"/>
</dbReference>
<feature type="region of interest" description="Disordered" evidence="1">
    <location>
        <begin position="68"/>
        <end position="92"/>
    </location>
</feature>
<dbReference type="AlphaFoldDB" id="A0A0J6FI15"/>
<gene>
    <name evidence="2" type="ORF">CPAG_06270</name>
</gene>
<evidence type="ECO:0000313" key="2">
    <source>
        <dbReference type="EMBL" id="KMM69958.1"/>
    </source>
</evidence>
<evidence type="ECO:0000313" key="3">
    <source>
        <dbReference type="Proteomes" id="UP000054567"/>
    </source>
</evidence>
<organism evidence="2 3">
    <name type="scientific">Coccidioides posadasii RMSCC 3488</name>
    <dbReference type="NCBI Taxonomy" id="454284"/>
    <lineage>
        <taxon>Eukaryota</taxon>
        <taxon>Fungi</taxon>
        <taxon>Dikarya</taxon>
        <taxon>Ascomycota</taxon>
        <taxon>Pezizomycotina</taxon>
        <taxon>Eurotiomycetes</taxon>
        <taxon>Eurotiomycetidae</taxon>
        <taxon>Onygenales</taxon>
        <taxon>Onygenaceae</taxon>
        <taxon>Coccidioides</taxon>
    </lineage>
</organism>
<sequence>MPITAGKSQETASVWRCGEMRHNHTSSWPSDGKIGRSGWEENATFASSRRANSIVHLLRRESLPCLGQHTKTPLHQKLEQQDARRAPGRHSRGQCGVVLSNPDSWSTNVSDSGSSFVLFPSARCIFKWKAGDPKLASNYLYSTTGQNITVPMSPKFDFETGEQSTG</sequence>
<dbReference type="EMBL" id="DS268112">
    <property type="protein sequence ID" value="KMM69958.1"/>
    <property type="molecule type" value="Genomic_DNA"/>
</dbReference>
<proteinExistence type="predicted"/>
<feature type="compositionally biased region" description="Basic and acidic residues" evidence="1">
    <location>
        <begin position="76"/>
        <end position="85"/>
    </location>
</feature>
<protein>
    <submittedName>
        <fullName evidence="2">Uncharacterized protein</fullName>
    </submittedName>
</protein>
<evidence type="ECO:0000256" key="1">
    <source>
        <dbReference type="SAM" id="MobiDB-lite"/>
    </source>
</evidence>
<reference evidence="3" key="2">
    <citation type="journal article" date="2009" name="Genome Res.">
        <title>Comparative genomic analyses of the human fungal pathogens Coccidioides and their relatives.</title>
        <authorList>
            <person name="Sharpton T.J."/>
            <person name="Stajich J.E."/>
            <person name="Rounsley S.D."/>
            <person name="Gardner M.J."/>
            <person name="Wortman J.R."/>
            <person name="Jordar V.S."/>
            <person name="Maiti R."/>
            <person name="Kodira C.D."/>
            <person name="Neafsey D.E."/>
            <person name="Zeng Q."/>
            <person name="Hung C.-Y."/>
            <person name="McMahan C."/>
            <person name="Muszewska A."/>
            <person name="Grynberg M."/>
            <person name="Mandel M.A."/>
            <person name="Kellner E.M."/>
            <person name="Barker B.M."/>
            <person name="Galgiani J.N."/>
            <person name="Orbach M.J."/>
            <person name="Kirkland T.N."/>
            <person name="Cole G.T."/>
            <person name="Henn M.R."/>
            <person name="Birren B.W."/>
            <person name="Taylor J.W."/>
        </authorList>
    </citation>
    <scope>NUCLEOTIDE SEQUENCE [LARGE SCALE GENOMIC DNA]</scope>
    <source>
        <strain evidence="3">RMSCC 3488</strain>
    </source>
</reference>
<reference evidence="2 3" key="1">
    <citation type="submission" date="2007-06" db="EMBL/GenBank/DDBJ databases">
        <title>The Genome Sequence of Coccidioides posadasii RMSCC_3488.</title>
        <authorList>
            <consortium name="Coccidioides Genome Resources Consortium"/>
            <consortium name="The Broad Institute Genome Sequencing Platform"/>
            <person name="Henn M.R."/>
            <person name="Sykes S."/>
            <person name="Young S."/>
            <person name="Jaffe D."/>
            <person name="Berlin A."/>
            <person name="Alvarez P."/>
            <person name="Butler J."/>
            <person name="Gnerre S."/>
            <person name="Grabherr M."/>
            <person name="Mauceli E."/>
            <person name="Brockman W."/>
            <person name="Kodira C."/>
            <person name="Alvarado L."/>
            <person name="Zeng Q."/>
            <person name="Crawford M."/>
            <person name="Antoine C."/>
            <person name="Devon K."/>
            <person name="Galgiani J."/>
            <person name="Orsborn K."/>
            <person name="Lewis M.L."/>
            <person name="Nusbaum C."/>
            <person name="Galagan J."/>
            <person name="Birren B."/>
        </authorList>
    </citation>
    <scope>NUCLEOTIDE SEQUENCE [LARGE SCALE GENOMIC DNA]</scope>
    <source>
        <strain evidence="2 3">RMSCC 3488</strain>
    </source>
</reference>
<name>A0A0J6FI15_COCPO</name>
<dbReference type="VEuPathDB" id="FungiDB:CPAG_06270"/>
<accession>A0A0J6FI15</accession>